<dbReference type="GO" id="GO:0006605">
    <property type="term" value="P:protein targeting"/>
    <property type="evidence" value="ECO:0007669"/>
    <property type="project" value="UniProtKB-UniRule"/>
</dbReference>
<dbReference type="InterPro" id="IPR036266">
    <property type="entry name" value="SecA_Wing/Scaffold_sf"/>
</dbReference>
<feature type="domain" description="SecA family profile" evidence="20">
    <location>
        <begin position="3"/>
        <end position="716"/>
    </location>
</feature>
<feature type="compositionally biased region" description="Basic residues" evidence="17">
    <location>
        <begin position="982"/>
        <end position="991"/>
    </location>
</feature>
<dbReference type="GO" id="GO:0017038">
    <property type="term" value="P:protein import"/>
    <property type="evidence" value="ECO:0007669"/>
    <property type="project" value="InterPro"/>
</dbReference>
<feature type="compositionally biased region" description="Basic residues" evidence="17">
    <location>
        <begin position="935"/>
        <end position="945"/>
    </location>
</feature>
<dbReference type="PROSITE" id="PS51196">
    <property type="entry name" value="SECA_MOTOR_DEAD"/>
    <property type="match status" value="1"/>
</dbReference>
<evidence type="ECO:0000256" key="4">
    <source>
        <dbReference type="ARBA" id="ARBA00022448"/>
    </source>
</evidence>
<dbReference type="SUPFAM" id="SSF52540">
    <property type="entry name" value="P-loop containing nucleoside triphosphate hydrolases"/>
    <property type="match status" value="2"/>
</dbReference>
<evidence type="ECO:0000259" key="18">
    <source>
        <dbReference type="PROSITE" id="PS51192"/>
    </source>
</evidence>
<dbReference type="GO" id="GO:0031522">
    <property type="term" value="C:cell envelope Sec protein transport complex"/>
    <property type="evidence" value="ECO:0007669"/>
    <property type="project" value="TreeGrafter"/>
</dbReference>
<dbReference type="CDD" id="cd18803">
    <property type="entry name" value="SF2_C_secA"/>
    <property type="match status" value="1"/>
</dbReference>
<feature type="binding site" evidence="15">
    <location>
        <position position="100"/>
    </location>
    <ligand>
        <name>ATP</name>
        <dbReference type="ChEBI" id="CHEBI:30616"/>
    </ligand>
</feature>
<gene>
    <name evidence="15 21" type="primary">secA</name>
    <name evidence="21" type="ORF">ENN51_00305</name>
</gene>
<keyword evidence="4 15" id="KW-0813">Transport</keyword>
<dbReference type="InterPro" id="IPR014018">
    <property type="entry name" value="SecA_motor_DEAD"/>
</dbReference>
<evidence type="ECO:0000256" key="15">
    <source>
        <dbReference type="HAMAP-Rule" id="MF_01382"/>
    </source>
</evidence>
<comment type="subunit">
    <text evidence="15">Monomer and homodimer. Part of the essential Sec protein translocation apparatus which comprises SecA, SecYEG and auxiliary proteins SecDF. Other proteins may also be involved.</text>
</comment>
<evidence type="ECO:0000256" key="3">
    <source>
        <dbReference type="ARBA" id="ARBA00007650"/>
    </source>
</evidence>
<dbReference type="PRINTS" id="PR00906">
    <property type="entry name" value="SECA"/>
</dbReference>
<evidence type="ECO:0000256" key="12">
    <source>
        <dbReference type="ARBA" id="ARBA00022967"/>
    </source>
</evidence>
<dbReference type="SMART" id="SM00957">
    <property type="entry name" value="SecA_DEAD"/>
    <property type="match status" value="1"/>
</dbReference>
<feature type="compositionally biased region" description="Basic and acidic residues" evidence="17">
    <location>
        <begin position="961"/>
        <end position="972"/>
    </location>
</feature>
<keyword evidence="8 15" id="KW-0547">Nucleotide-binding</keyword>
<feature type="binding site" evidence="15">
    <location>
        <begin position="118"/>
        <end position="122"/>
    </location>
    <ligand>
        <name>ATP</name>
        <dbReference type="ChEBI" id="CHEBI:30616"/>
    </ligand>
</feature>
<dbReference type="SUPFAM" id="SSF81886">
    <property type="entry name" value="Helical scaffold and wing domains of SecA"/>
    <property type="match status" value="1"/>
</dbReference>
<dbReference type="InterPro" id="IPR000185">
    <property type="entry name" value="SecA"/>
</dbReference>
<keyword evidence="12 15" id="KW-1278">Translocase</keyword>
<organism evidence="21">
    <name type="scientific">candidate division WOR-3 bacterium</name>
    <dbReference type="NCBI Taxonomy" id="2052148"/>
    <lineage>
        <taxon>Bacteria</taxon>
        <taxon>Bacteria division WOR-3</taxon>
    </lineage>
</organism>
<evidence type="ECO:0000256" key="5">
    <source>
        <dbReference type="ARBA" id="ARBA00022475"/>
    </source>
</evidence>
<keyword evidence="11 15" id="KW-0653">Protein transport</keyword>
<dbReference type="InterPro" id="IPR036670">
    <property type="entry name" value="SecA_X-link_sf"/>
</dbReference>
<dbReference type="GO" id="GO:0005886">
    <property type="term" value="C:plasma membrane"/>
    <property type="evidence" value="ECO:0007669"/>
    <property type="project" value="UniProtKB-SubCell"/>
</dbReference>
<dbReference type="InterPro" id="IPR011115">
    <property type="entry name" value="SecA_DEAD"/>
</dbReference>
<dbReference type="PANTHER" id="PTHR30612:SF0">
    <property type="entry name" value="CHLOROPLAST PROTEIN-TRANSPORTING ATPASE"/>
    <property type="match status" value="1"/>
</dbReference>
<evidence type="ECO:0000256" key="8">
    <source>
        <dbReference type="ARBA" id="ARBA00022741"/>
    </source>
</evidence>
<evidence type="ECO:0000256" key="10">
    <source>
        <dbReference type="ARBA" id="ARBA00022840"/>
    </source>
</evidence>
<dbReference type="Gene3D" id="1.10.3060.10">
    <property type="entry name" value="Helical scaffold and wing domains of SecA"/>
    <property type="match status" value="1"/>
</dbReference>
<evidence type="ECO:0000256" key="1">
    <source>
        <dbReference type="ARBA" id="ARBA00001947"/>
    </source>
</evidence>
<keyword evidence="13 15" id="KW-0811">Translocation</keyword>
<accession>A0A7V0T3X3</accession>
<evidence type="ECO:0000256" key="9">
    <source>
        <dbReference type="ARBA" id="ARBA00022833"/>
    </source>
</evidence>
<sequence length="991" mass="111950">MFDVIFGKLFGTKNERELKRLWSRVEDISAVYESLKGVSAADLPAKTEDLVRRVADGEPLDDLVPESFALVKWACTFLLDKEWPVADTMQKWNMVPFDVQLIGGIVLHEGRIAEMRTGEGKTLVATMPLYLNALTKKGAHLVTVNDYLARRDREWMGPVYESLGLTVGVIQQGMDPEERQPMYRADVTYGTNNEFGFDYLRDNMVQRLEDKVQRGHHYVIVDEVDSILIDEARTPLIISGAVESEDKGYDRLTPLVRSLFSKQNLLVNRMVEDAEKMLDEGREADAAVKLLQARRGAPKNKRLTKLERREGVKRMVDMTERAFIRDKSFHTIDEELYFVIDEQTHSIGLTDQGRAVLAPDDPAAFVLPELSEELDRVDRDEKLSVKEKAAERERVYQAYARRSDTLHSIQALLKAFSLFEKDVDYVVQDGKVMIVDEFTGRLMPGRRFSDGLHGALEAKENVTVQSETQTFATVTLQNYFRMYQKLAGMTGTAMTAANEFYATYKLDVVEIPTNEPVRRVDYADVIYKTRKAKYDAVIDNIAVSHEAGRPVLVGTASVETSEVISRMLRRRGINHEVLNARHHQREADIVAMAGRPGAVTIATNMAGRGTDIKLGEGVVKGEGCYLVSGDGPCAYWEEEPGRCKEDVPCGLYIIGTERHEARRIDDQLRGRSGRQGDPGSSRFYLSLEDDLMRLFGSERVASIMDRFGAKEDEPIEHGLVTRAISNAQKRVEIRNAEIRRHLLEYDDVMNRQREVVYTLRDAILGGDDARPVFEEVVSGLVDSLVAKAAGGSRRPDEWDWDVLTGEFQLVFLVDPGITPEERGSLRVEDVIQRLTATASRRYDERLSELGSELLGQLCRHVFLRTVDAKWRDHLYALDGLREGIGLRAYGQKDPLVEYKRESFRLFEQMMTDFQREAVTLLFRAQVRTADEPRRRAPARGLHAHKPATGVPGGGPAQAESRPMRREEKKVGRNDPCPCGSGRKYKKCCGSG</sequence>
<reference evidence="21" key="1">
    <citation type="journal article" date="2020" name="mSystems">
        <title>Genome- and Community-Level Interaction Insights into Carbon Utilization and Element Cycling Functions of Hydrothermarchaeota in Hydrothermal Sediment.</title>
        <authorList>
            <person name="Zhou Z."/>
            <person name="Liu Y."/>
            <person name="Xu W."/>
            <person name="Pan J."/>
            <person name="Luo Z.H."/>
            <person name="Li M."/>
        </authorList>
    </citation>
    <scope>NUCLEOTIDE SEQUENCE [LARGE SCALE GENOMIC DNA]</scope>
    <source>
        <strain evidence="21">SpSt-1182</strain>
    </source>
</reference>
<dbReference type="Gene3D" id="3.40.50.300">
    <property type="entry name" value="P-loop containing nucleotide triphosphate hydrolases"/>
    <property type="match status" value="2"/>
</dbReference>
<dbReference type="InterPro" id="IPR020937">
    <property type="entry name" value="SecA_CS"/>
</dbReference>
<comment type="function">
    <text evidence="15">Part of the Sec protein translocase complex. Interacts with the SecYEG preprotein conducting channel. Has a central role in coupling the hydrolysis of ATP to the transfer of proteins into and across the cell membrane, serving as an ATP-driven molecular motor driving the stepwise translocation of polypeptide chains across the membrane.</text>
</comment>
<dbReference type="Pfam" id="PF07517">
    <property type="entry name" value="SecA_DEAD"/>
    <property type="match status" value="1"/>
</dbReference>
<dbReference type="PANTHER" id="PTHR30612">
    <property type="entry name" value="SECA INNER MEMBRANE COMPONENT OF SEC PROTEIN SECRETION SYSTEM"/>
    <property type="match status" value="1"/>
</dbReference>
<evidence type="ECO:0000256" key="17">
    <source>
        <dbReference type="SAM" id="MobiDB-lite"/>
    </source>
</evidence>
<proteinExistence type="inferred from homology"/>
<dbReference type="GO" id="GO:0043952">
    <property type="term" value="P:protein transport by the Sec complex"/>
    <property type="evidence" value="ECO:0007669"/>
    <property type="project" value="UniProtKB-ARBA"/>
</dbReference>
<name>A0A7V0T3X3_UNCW3</name>
<feature type="domain" description="Helicase ATP-binding" evidence="18">
    <location>
        <begin position="102"/>
        <end position="260"/>
    </location>
</feature>
<dbReference type="SMART" id="SM00958">
    <property type="entry name" value="SecA_PP_bind"/>
    <property type="match status" value="1"/>
</dbReference>
<dbReference type="Pfam" id="PF07516">
    <property type="entry name" value="SecA_SW"/>
    <property type="match status" value="1"/>
</dbReference>
<comment type="similarity">
    <text evidence="3 15 16">Belongs to the SecA family.</text>
</comment>
<dbReference type="PROSITE" id="PS51194">
    <property type="entry name" value="HELICASE_CTER"/>
    <property type="match status" value="1"/>
</dbReference>
<evidence type="ECO:0000256" key="16">
    <source>
        <dbReference type="RuleBase" id="RU003874"/>
    </source>
</evidence>
<dbReference type="Pfam" id="PF01043">
    <property type="entry name" value="SecA_PP_bind"/>
    <property type="match status" value="1"/>
</dbReference>
<dbReference type="NCBIfam" id="TIGR00963">
    <property type="entry name" value="secA"/>
    <property type="match status" value="1"/>
</dbReference>
<dbReference type="AlphaFoldDB" id="A0A7V0T3X3"/>
<keyword evidence="6 15" id="KW-0963">Cytoplasm</keyword>
<evidence type="ECO:0000256" key="2">
    <source>
        <dbReference type="ARBA" id="ARBA00004170"/>
    </source>
</evidence>
<evidence type="ECO:0000259" key="20">
    <source>
        <dbReference type="PROSITE" id="PS51196"/>
    </source>
</evidence>
<dbReference type="Pfam" id="PF02810">
    <property type="entry name" value="SEC-C"/>
    <property type="match status" value="1"/>
</dbReference>
<dbReference type="InterPro" id="IPR001650">
    <property type="entry name" value="Helicase_C-like"/>
</dbReference>
<keyword evidence="9" id="KW-0862">Zinc</keyword>
<comment type="cofactor">
    <cofactor evidence="1">
        <name>Zn(2+)</name>
        <dbReference type="ChEBI" id="CHEBI:29105"/>
    </cofactor>
</comment>
<comment type="catalytic activity">
    <reaction evidence="15">
        <text>ATP + H2O + cellular proteinSide 1 = ADP + phosphate + cellular proteinSide 2.</text>
        <dbReference type="EC" id="7.4.2.8"/>
    </reaction>
</comment>
<evidence type="ECO:0000256" key="14">
    <source>
        <dbReference type="ARBA" id="ARBA00023136"/>
    </source>
</evidence>
<comment type="caution">
    <text evidence="21">The sequence shown here is derived from an EMBL/GenBank/DDBJ whole genome shotgun (WGS) entry which is preliminary data.</text>
</comment>
<dbReference type="FunFam" id="3.40.50.300:FF:000113">
    <property type="entry name" value="Preprotein translocase subunit SecA"/>
    <property type="match status" value="1"/>
</dbReference>
<evidence type="ECO:0000313" key="21">
    <source>
        <dbReference type="EMBL" id="HDQ98715.1"/>
    </source>
</evidence>
<evidence type="ECO:0000259" key="19">
    <source>
        <dbReference type="PROSITE" id="PS51194"/>
    </source>
</evidence>
<dbReference type="GO" id="GO:0008564">
    <property type="term" value="F:protein-exporting ATPase activity"/>
    <property type="evidence" value="ECO:0007669"/>
    <property type="project" value="UniProtKB-EC"/>
</dbReference>
<dbReference type="EMBL" id="DSBX01000010">
    <property type="protein sequence ID" value="HDQ98715.1"/>
    <property type="molecule type" value="Genomic_DNA"/>
</dbReference>
<dbReference type="PROSITE" id="PS51192">
    <property type="entry name" value="HELICASE_ATP_BIND_1"/>
    <property type="match status" value="1"/>
</dbReference>
<dbReference type="Proteomes" id="UP000885672">
    <property type="component" value="Unassembled WGS sequence"/>
</dbReference>
<dbReference type="InterPro" id="IPR014001">
    <property type="entry name" value="Helicase_ATP-bd"/>
</dbReference>
<dbReference type="GO" id="GO:0005829">
    <property type="term" value="C:cytosol"/>
    <property type="evidence" value="ECO:0007669"/>
    <property type="project" value="TreeGrafter"/>
</dbReference>
<keyword evidence="10 15" id="KW-0067">ATP-binding</keyword>
<dbReference type="InterPro" id="IPR044722">
    <property type="entry name" value="SecA_SF2_C"/>
</dbReference>
<protein>
    <recommendedName>
        <fullName evidence="15 16">Protein translocase subunit SecA</fullName>
        <ecNumber evidence="15">7.4.2.8</ecNumber>
    </recommendedName>
</protein>
<dbReference type="HAMAP" id="MF_01382">
    <property type="entry name" value="SecA"/>
    <property type="match status" value="1"/>
</dbReference>
<keyword evidence="7" id="KW-0479">Metal-binding</keyword>
<dbReference type="GO" id="GO:0005524">
    <property type="term" value="F:ATP binding"/>
    <property type="evidence" value="ECO:0007669"/>
    <property type="project" value="UniProtKB-UniRule"/>
</dbReference>
<evidence type="ECO:0000256" key="6">
    <source>
        <dbReference type="ARBA" id="ARBA00022490"/>
    </source>
</evidence>
<dbReference type="GO" id="GO:0046872">
    <property type="term" value="F:metal ion binding"/>
    <property type="evidence" value="ECO:0007669"/>
    <property type="project" value="UniProtKB-KW"/>
</dbReference>
<keyword evidence="14 15" id="KW-0472">Membrane</keyword>
<dbReference type="PROSITE" id="PS01312">
    <property type="entry name" value="SECA"/>
    <property type="match status" value="1"/>
</dbReference>
<dbReference type="Pfam" id="PF21090">
    <property type="entry name" value="P-loop_SecA"/>
    <property type="match status" value="1"/>
</dbReference>
<dbReference type="Gene3D" id="3.90.1440.10">
    <property type="entry name" value="SecA, preprotein cross-linking domain"/>
    <property type="match status" value="1"/>
</dbReference>
<feature type="domain" description="Helicase C-terminal" evidence="19">
    <location>
        <begin position="537"/>
        <end position="732"/>
    </location>
</feature>
<comment type="subcellular location">
    <subcellularLocation>
        <location evidence="15">Cell membrane</location>
        <topology evidence="15">Peripheral membrane protein</topology>
        <orientation evidence="15">Cytoplasmic side</orientation>
    </subcellularLocation>
    <subcellularLocation>
        <location evidence="15">Cytoplasm</location>
    </subcellularLocation>
    <subcellularLocation>
        <location evidence="2">Membrane</location>
        <topology evidence="2">Peripheral membrane protein</topology>
    </subcellularLocation>
    <text evidence="15">Distribution is 50-50.</text>
</comment>
<evidence type="ECO:0000256" key="7">
    <source>
        <dbReference type="ARBA" id="ARBA00022723"/>
    </source>
</evidence>
<keyword evidence="5 15" id="KW-1003">Cell membrane</keyword>
<dbReference type="GO" id="GO:0065002">
    <property type="term" value="P:intracellular protein transmembrane transport"/>
    <property type="evidence" value="ECO:0007669"/>
    <property type="project" value="UniProtKB-UniRule"/>
</dbReference>
<dbReference type="CDD" id="cd17928">
    <property type="entry name" value="DEXDc_SecA"/>
    <property type="match status" value="1"/>
</dbReference>
<dbReference type="InterPro" id="IPR027417">
    <property type="entry name" value="P-loop_NTPase"/>
</dbReference>
<dbReference type="InterPro" id="IPR011130">
    <property type="entry name" value="SecA_preprotein_X-link_dom"/>
</dbReference>
<dbReference type="SUPFAM" id="SSF81767">
    <property type="entry name" value="Pre-protein crosslinking domain of SecA"/>
    <property type="match status" value="1"/>
</dbReference>
<dbReference type="InterPro" id="IPR011116">
    <property type="entry name" value="SecA_Wing/Scaffold"/>
</dbReference>
<dbReference type="EC" id="7.4.2.8" evidence="15"/>
<dbReference type="InterPro" id="IPR004027">
    <property type="entry name" value="SEC_C_motif"/>
</dbReference>
<feature type="region of interest" description="Disordered" evidence="17">
    <location>
        <begin position="931"/>
        <end position="991"/>
    </location>
</feature>
<evidence type="ECO:0000256" key="13">
    <source>
        <dbReference type="ARBA" id="ARBA00023010"/>
    </source>
</evidence>
<feature type="binding site" evidence="15">
    <location>
        <position position="611"/>
    </location>
    <ligand>
        <name>ATP</name>
        <dbReference type="ChEBI" id="CHEBI:30616"/>
    </ligand>
</feature>
<evidence type="ECO:0000256" key="11">
    <source>
        <dbReference type="ARBA" id="ARBA00022927"/>
    </source>
</evidence>
<dbReference type="NCBIfam" id="NF009538">
    <property type="entry name" value="PRK12904.1"/>
    <property type="match status" value="1"/>
</dbReference>